<accession>A0A2S7KX90</accession>
<sequence>MRNFLLLLFFGCSLTITSKQKSNFWNNVRFGGAFTLGFGTQTTIEITPSAIYEFQNGFSLGTGLTYI</sequence>
<dbReference type="AlphaFoldDB" id="A0A2S7KX90"/>
<dbReference type="RefSeq" id="WP_104809334.1">
    <property type="nucleotide sequence ID" value="NZ_MQUA01000013.1"/>
</dbReference>
<gene>
    <name evidence="1" type="ORF">BST83_08015</name>
</gene>
<name>A0A2S7KX90_9FLAO</name>
<organism evidence="1 2">
    <name type="scientific">Polaribacter filamentus</name>
    <dbReference type="NCBI Taxonomy" id="53483"/>
    <lineage>
        <taxon>Bacteria</taxon>
        <taxon>Pseudomonadati</taxon>
        <taxon>Bacteroidota</taxon>
        <taxon>Flavobacteriia</taxon>
        <taxon>Flavobacteriales</taxon>
        <taxon>Flavobacteriaceae</taxon>
    </lineage>
</organism>
<reference evidence="1 2" key="1">
    <citation type="submission" date="2016-11" db="EMBL/GenBank/DDBJ databases">
        <title>Trade-off between light-utilization and light-protection in marine flavobacteria.</title>
        <authorList>
            <person name="Kumagai Y."/>
        </authorList>
    </citation>
    <scope>NUCLEOTIDE SEQUENCE [LARGE SCALE GENOMIC DNA]</scope>
    <source>
        <strain evidence="1 2">ATCC 700397</strain>
    </source>
</reference>
<proteinExistence type="predicted"/>
<dbReference type="EMBL" id="MQUA01000013">
    <property type="protein sequence ID" value="PQB07098.1"/>
    <property type="molecule type" value="Genomic_DNA"/>
</dbReference>
<evidence type="ECO:0000313" key="2">
    <source>
        <dbReference type="Proteomes" id="UP000239522"/>
    </source>
</evidence>
<dbReference type="Proteomes" id="UP000239522">
    <property type="component" value="Unassembled WGS sequence"/>
</dbReference>
<keyword evidence="2" id="KW-1185">Reference proteome</keyword>
<evidence type="ECO:0008006" key="3">
    <source>
        <dbReference type="Google" id="ProtNLM"/>
    </source>
</evidence>
<evidence type="ECO:0000313" key="1">
    <source>
        <dbReference type="EMBL" id="PQB07098.1"/>
    </source>
</evidence>
<dbReference type="OrthoDB" id="1160493at2"/>
<protein>
    <recommendedName>
        <fullName evidence="3">Outer membrane protein beta-barrel domain-containing protein</fullName>
    </recommendedName>
</protein>
<comment type="caution">
    <text evidence="1">The sequence shown here is derived from an EMBL/GenBank/DDBJ whole genome shotgun (WGS) entry which is preliminary data.</text>
</comment>